<sequence>MATWWIDYSAAKLTADVIKRTKIGPDGETASGAIRYLDAPDRLGRKHTSEAEYDGLLAGGLAMDAMFFEVDVDDPLGGFAQGQAYARRAQAGADFLGFDGVILFCCDRWFVSKNRRTITADVWQAYLDGAVSILGRERVGAYGFSDAMDAALGHVDYFVQCGSRSAVRSFVHAWQDNTLQPLVGGIETDRLLVLHPFTAGARNGGGSTPTTSTTGVDLMERITVTPPNAEQNTVRVFLPGTPGAAVIVRPRLAPGAKTAAKPMWVGDMFAWASMPGKDPVGIGHNPNVVPGYNSRLDGHRRYELPGALWADVVYSSTDPFEIDVVG</sequence>
<dbReference type="Pfam" id="PF08924">
    <property type="entry name" value="Rv2525c_GlyHyd-like"/>
    <property type="match status" value="1"/>
</dbReference>
<comment type="caution">
    <text evidence="2">The sequence shown here is derived from an EMBL/GenBank/DDBJ whole genome shotgun (WGS) entry which is preliminary data.</text>
</comment>
<feature type="domain" description="Rv2525c-like glycoside hydrolase-like" evidence="1">
    <location>
        <begin position="31"/>
        <end position="174"/>
    </location>
</feature>
<dbReference type="Gene3D" id="3.20.20.80">
    <property type="entry name" value="Glycosidases"/>
    <property type="match status" value="1"/>
</dbReference>
<organism evidence="2 3">
    <name type="scientific">Amycolatopsis heterodermiae</name>
    <dbReference type="NCBI Taxonomy" id="3110235"/>
    <lineage>
        <taxon>Bacteria</taxon>
        <taxon>Bacillati</taxon>
        <taxon>Actinomycetota</taxon>
        <taxon>Actinomycetes</taxon>
        <taxon>Pseudonocardiales</taxon>
        <taxon>Pseudonocardiaceae</taxon>
        <taxon>Amycolatopsis</taxon>
    </lineage>
</organism>
<accession>A0ABU5RPL6</accession>
<keyword evidence="3" id="KW-1185">Reference proteome</keyword>
<reference evidence="2 3" key="1">
    <citation type="submission" date="2023-12" db="EMBL/GenBank/DDBJ databases">
        <title>Amycolatopsis sp. V23-08.</title>
        <authorList>
            <person name="Somphong A."/>
        </authorList>
    </citation>
    <scope>NUCLEOTIDE SEQUENCE [LARGE SCALE GENOMIC DNA]</scope>
    <source>
        <strain evidence="2 3">V23-08</strain>
    </source>
</reference>
<gene>
    <name evidence="2" type="ORF">VA596_49875</name>
</gene>
<evidence type="ECO:0000259" key="1">
    <source>
        <dbReference type="Pfam" id="PF08924"/>
    </source>
</evidence>
<dbReference type="RefSeq" id="WP_323337853.1">
    <property type="nucleotide sequence ID" value="NZ_JAYFSI010000027.1"/>
</dbReference>
<dbReference type="EMBL" id="JAYFSI010000027">
    <property type="protein sequence ID" value="MEA5367720.1"/>
    <property type="molecule type" value="Genomic_DNA"/>
</dbReference>
<evidence type="ECO:0000313" key="3">
    <source>
        <dbReference type="Proteomes" id="UP001304298"/>
    </source>
</evidence>
<protein>
    <recommendedName>
        <fullName evidence="1">Rv2525c-like glycoside hydrolase-like domain-containing protein</fullName>
    </recommendedName>
</protein>
<dbReference type="Proteomes" id="UP001304298">
    <property type="component" value="Unassembled WGS sequence"/>
</dbReference>
<evidence type="ECO:0000313" key="2">
    <source>
        <dbReference type="EMBL" id="MEA5367720.1"/>
    </source>
</evidence>
<proteinExistence type="predicted"/>
<dbReference type="InterPro" id="IPR015020">
    <property type="entry name" value="Rv2525c-like_Glyco_Hydro-like"/>
</dbReference>
<name>A0ABU5RPL6_9PSEU</name>